<comment type="caution">
    <text evidence="9">The sequence shown here is derived from an EMBL/GenBank/DDBJ whole genome shotgun (WGS) entry which is preliminary data.</text>
</comment>
<dbReference type="Pfam" id="PF09721">
    <property type="entry name" value="Exosortase_EpsH"/>
    <property type="match status" value="1"/>
</dbReference>
<dbReference type="NCBIfam" id="TIGR04178">
    <property type="entry name" value="exo_archaeo"/>
    <property type="match status" value="1"/>
</dbReference>
<keyword evidence="5" id="KW-0378">Hydrolase</keyword>
<keyword evidence="3" id="KW-0645">Protease</keyword>
<evidence type="ECO:0000256" key="5">
    <source>
        <dbReference type="ARBA" id="ARBA00022801"/>
    </source>
</evidence>
<evidence type="ECO:0000313" key="9">
    <source>
        <dbReference type="EMBL" id="NYE95984.1"/>
    </source>
</evidence>
<dbReference type="InterPro" id="IPR026392">
    <property type="entry name" value="Exo/Archaeosortase_dom"/>
</dbReference>
<proteinExistence type="predicted"/>
<dbReference type="EMBL" id="JACBYQ010000002">
    <property type="protein sequence ID" value="NYE95984.1"/>
    <property type="molecule type" value="Genomic_DNA"/>
</dbReference>
<feature type="transmembrane region" description="Helical" evidence="8">
    <location>
        <begin position="21"/>
        <end position="43"/>
    </location>
</feature>
<keyword evidence="7 8" id="KW-0472">Membrane</keyword>
<feature type="transmembrane region" description="Helical" evidence="8">
    <location>
        <begin position="81"/>
        <end position="108"/>
    </location>
</feature>
<keyword evidence="2" id="KW-1003">Cell membrane</keyword>
<dbReference type="InterPro" id="IPR019127">
    <property type="entry name" value="Exosortase"/>
</dbReference>
<dbReference type="GO" id="GO:0008233">
    <property type="term" value="F:peptidase activity"/>
    <property type="evidence" value="ECO:0007669"/>
    <property type="project" value="UniProtKB-KW"/>
</dbReference>
<keyword evidence="4 8" id="KW-0812">Transmembrane</keyword>
<keyword evidence="10" id="KW-1185">Reference proteome</keyword>
<feature type="transmembrane region" description="Helical" evidence="8">
    <location>
        <begin position="157"/>
        <end position="179"/>
    </location>
</feature>
<comment type="subcellular location">
    <subcellularLocation>
        <location evidence="1">Cell membrane</location>
        <topology evidence="1">Multi-pass membrane protein</topology>
    </subcellularLocation>
</comment>
<gene>
    <name evidence="9" type="ORF">FHU41_002234</name>
</gene>
<dbReference type="GO" id="GO:0006508">
    <property type="term" value="P:proteolysis"/>
    <property type="evidence" value="ECO:0007669"/>
    <property type="project" value="UniProtKB-KW"/>
</dbReference>
<evidence type="ECO:0000256" key="3">
    <source>
        <dbReference type="ARBA" id="ARBA00022670"/>
    </source>
</evidence>
<dbReference type="GO" id="GO:0005886">
    <property type="term" value="C:plasma membrane"/>
    <property type="evidence" value="ECO:0007669"/>
    <property type="project" value="UniProtKB-SubCell"/>
</dbReference>
<evidence type="ECO:0000256" key="4">
    <source>
        <dbReference type="ARBA" id="ARBA00022692"/>
    </source>
</evidence>
<evidence type="ECO:0000256" key="8">
    <source>
        <dbReference type="SAM" id="Phobius"/>
    </source>
</evidence>
<accession>A0A7Y9LUU1</accession>
<evidence type="ECO:0000256" key="1">
    <source>
        <dbReference type="ARBA" id="ARBA00004651"/>
    </source>
</evidence>
<evidence type="ECO:0000313" key="10">
    <source>
        <dbReference type="Proteomes" id="UP000521748"/>
    </source>
</evidence>
<protein>
    <submittedName>
        <fullName evidence="9">Exosortase/archaeosortase family protein</fullName>
    </submittedName>
</protein>
<dbReference type="AlphaFoldDB" id="A0A7Y9LUU1"/>
<evidence type="ECO:0000256" key="6">
    <source>
        <dbReference type="ARBA" id="ARBA00022989"/>
    </source>
</evidence>
<organism evidence="9 10">
    <name type="scientific">Psychromicrobium silvestre</name>
    <dbReference type="NCBI Taxonomy" id="1645614"/>
    <lineage>
        <taxon>Bacteria</taxon>
        <taxon>Bacillati</taxon>
        <taxon>Actinomycetota</taxon>
        <taxon>Actinomycetes</taxon>
        <taxon>Micrococcales</taxon>
        <taxon>Micrococcaceae</taxon>
        <taxon>Psychromicrobium</taxon>
    </lineage>
</organism>
<evidence type="ECO:0000256" key="2">
    <source>
        <dbReference type="ARBA" id="ARBA00022475"/>
    </source>
</evidence>
<reference evidence="9 10" key="1">
    <citation type="submission" date="2020-07" db="EMBL/GenBank/DDBJ databases">
        <title>Sequencing the genomes of 1000 actinobacteria strains.</title>
        <authorList>
            <person name="Klenk H.-P."/>
        </authorList>
    </citation>
    <scope>NUCLEOTIDE SEQUENCE [LARGE SCALE GENOMIC DNA]</scope>
    <source>
        <strain evidence="9 10">DSM 102047</strain>
    </source>
</reference>
<evidence type="ECO:0000256" key="7">
    <source>
        <dbReference type="ARBA" id="ARBA00023136"/>
    </source>
</evidence>
<dbReference type="RefSeq" id="WP_179389699.1">
    <property type="nucleotide sequence ID" value="NZ_JACBYQ010000002.1"/>
</dbReference>
<feature type="transmembrane region" description="Helical" evidence="8">
    <location>
        <begin position="120"/>
        <end position="145"/>
    </location>
</feature>
<sequence>MSTLPLPGQGTVVTVSRLQRVLRWIVALTMLAFATVLLSQNVAVRELETKLLAFWFSPLLIGGVKPNDTHFLVTIPPGQLIAFNITFECTVLLLILPLTALSALLLAFTKTSWTRVASGLLVSSAVVLVINQLRLALIAFTTQTWGLDFGYQIGHRFIGSLIALFGFALGFLIVLRIAFKTNKFQQRKAAASTPRKAHRR</sequence>
<dbReference type="Proteomes" id="UP000521748">
    <property type="component" value="Unassembled WGS sequence"/>
</dbReference>
<keyword evidence="6 8" id="KW-1133">Transmembrane helix</keyword>
<name>A0A7Y9LUU1_9MICC</name>